<dbReference type="OrthoDB" id="6072349at2"/>
<keyword evidence="4" id="KW-1185">Reference proteome</keyword>
<dbReference type="InterPro" id="IPR057306">
    <property type="entry name" value="B-barrel_PelB_C"/>
</dbReference>
<feature type="compositionally biased region" description="Polar residues" evidence="1">
    <location>
        <begin position="200"/>
        <end position="211"/>
    </location>
</feature>
<dbReference type="Pfam" id="PF13429">
    <property type="entry name" value="TPR_15"/>
    <property type="match status" value="1"/>
</dbReference>
<dbReference type="Pfam" id="PF24604">
    <property type="entry name" value="B-barrel_PelB_C"/>
    <property type="match status" value="1"/>
</dbReference>
<sequence length="1278" mass="145445">MGLIQDMGRSSLVLLCFMPFMFLGQETLAHPISKTVTIFGAEQGARLKIPKYSTNKYLLQVGSFDNYSNAEKYRNELSKLIANNTVRINTSNTIPVRYRVVIGPIQNEAQLISISHRLLARPSKLTKAQIRKAVWAKSTKPKAVTQKSKEHIGLTKSKQASKLNEKPPVKIVDQQPPPQSSKPQQLSRKKIPAFKPAQESFINSSLPTSTLHSEEKKEEHDWEKNLFLGSIEEVSRKQAGTNYKNKAPNLHYPLANDSSRDDQTVAAKTPPPLPEKTHFAESKNKSSVSEKPGRHGTEELNNQIASKFSGPLIQLAESETPIPLNLPNAQDSDTENRSKKITYYDDNRRQVEINLDQYEPKAFTLAFNVFLMNGNVNDALKIAVVAVENEPKNVEWRERLVEAALWSGNGELALEQWIFLIENNLNPEKYLYRALVLAKQVSDYDAQAIIYAYQLKKTPNNKELLLNNNIATQKRGYPDRALKMLQAIPNSQEDPQYLEQFIAITQGTDQPQQELGYLKKLISIDKSNTKAYLKEAEILYSRGDLNDAFNIYTEVAQKAEPTNLEFWKQYADLASITGHIQSTITALKILMKSNALDRTSAMELVELQELGNNLAAAYQDAKTIFNQNHDLSIGKLLLSLGAELNKWHEVKEVVDNLPPSDLAKLNNIPEYAILIATMNRQLGLVIESFQNWESILARWPEKTLVQDSFLWFLFDNNEFKQIEYVLSHWCEIFNAKPELWEAHAAILTAIGNNQLALQIVSPHWESINNDYASLLGVADLFIQNNNDYAAYYLQRRAMYLLLNEISPHPENLSTRQELALSELVKLFAPASVAYNVMLKMSEKLYSQPEVDEQIISWALETDNYDLSGLIIKSHALTGRFTPPWMSLTQALEENDRDLMQLLLLESPNQLPHRDRVIAATRIGNFKLAEEYAYQGLSEHPDEAEMYQLFTETTLPRANQFFVDQSIQTYGNVVGPLSELKGRFFVTPSLALTPYGIAWFPHSTKTSVIASPPAVDEIAGIIARKYVHRGWWEVNLAERKSLDHFFPASAKWHRDRIYPGLDAELSLGYHVKSDETTALLLGGMKNEAKLEFTYGRKSHDIYDAQLGVQRFLGQDGFYLGSGNELRLHWQHKWYLSYPDWNINFYGNLLNYKTKNRILPHLLQQLIPPNQDPTTAFYMPLSDINTGITFGFGQQYKEEYTHKWKPYAEAGLLYSRLLGLGQIVEGGVATSIFGRDHLVLHIEYAVNQQQVNQLINQPGQNQSQESQVYYKIGISYDRYF</sequence>
<dbReference type="Proteomes" id="UP000044071">
    <property type="component" value="Unassembled WGS sequence"/>
</dbReference>
<evidence type="ECO:0000259" key="2">
    <source>
        <dbReference type="PROSITE" id="PS51724"/>
    </source>
</evidence>
<dbReference type="EMBL" id="CCSB01000002">
    <property type="protein sequence ID" value="CDZ78064.1"/>
    <property type="molecule type" value="Genomic_DNA"/>
</dbReference>
<dbReference type="SUPFAM" id="SSF48452">
    <property type="entry name" value="TPR-like"/>
    <property type="match status" value="1"/>
</dbReference>
<dbReference type="InterPro" id="IPR011990">
    <property type="entry name" value="TPR-like_helical_dom_sf"/>
</dbReference>
<dbReference type="Gene3D" id="3.30.70.1070">
    <property type="entry name" value="Sporulation related repeat"/>
    <property type="match status" value="1"/>
</dbReference>
<feature type="region of interest" description="Disordered" evidence="1">
    <location>
        <begin position="241"/>
        <end position="297"/>
    </location>
</feature>
<dbReference type="eggNOG" id="COG2909">
    <property type="taxonomic scope" value="Bacteria"/>
</dbReference>
<dbReference type="PROSITE" id="PS51724">
    <property type="entry name" value="SPOR"/>
    <property type="match status" value="1"/>
</dbReference>
<accession>A0A078L1Z3</accession>
<gene>
    <name evidence="3" type="ORF">BN59_02361</name>
</gene>
<dbReference type="SUPFAM" id="SSF110997">
    <property type="entry name" value="Sporulation related repeat"/>
    <property type="match status" value="1"/>
</dbReference>
<dbReference type="Pfam" id="PF05036">
    <property type="entry name" value="SPOR"/>
    <property type="match status" value="1"/>
</dbReference>
<dbReference type="STRING" id="1034943.BN59_02361"/>
<evidence type="ECO:0000313" key="3">
    <source>
        <dbReference type="EMBL" id="CDZ78064.1"/>
    </source>
</evidence>
<feature type="compositionally biased region" description="Basic and acidic residues" evidence="1">
    <location>
        <begin position="212"/>
        <end position="221"/>
    </location>
</feature>
<proteinExistence type="predicted"/>
<evidence type="ECO:0000256" key="1">
    <source>
        <dbReference type="SAM" id="MobiDB-lite"/>
    </source>
</evidence>
<name>A0A078L1Z3_9GAMM</name>
<dbReference type="InterPro" id="IPR007730">
    <property type="entry name" value="SPOR-like_dom"/>
</dbReference>
<protein>
    <submittedName>
        <fullName evidence="3">Sporulation related domain protein</fullName>
    </submittedName>
</protein>
<feature type="domain" description="SPOR" evidence="2">
    <location>
        <begin position="51"/>
        <end position="132"/>
    </location>
</feature>
<dbReference type="Gene3D" id="1.25.40.10">
    <property type="entry name" value="Tetratricopeptide repeat domain"/>
    <property type="match status" value="1"/>
</dbReference>
<feature type="region of interest" description="Disordered" evidence="1">
    <location>
        <begin position="139"/>
        <end position="221"/>
    </location>
</feature>
<dbReference type="AlphaFoldDB" id="A0A078L1Z3"/>
<organism evidence="3 4">
    <name type="scientific">Legionella massiliensis</name>
    <dbReference type="NCBI Taxonomy" id="1034943"/>
    <lineage>
        <taxon>Bacteria</taxon>
        <taxon>Pseudomonadati</taxon>
        <taxon>Pseudomonadota</taxon>
        <taxon>Gammaproteobacteria</taxon>
        <taxon>Legionellales</taxon>
        <taxon>Legionellaceae</taxon>
        <taxon>Legionella</taxon>
    </lineage>
</organism>
<dbReference type="GO" id="GO:0042834">
    <property type="term" value="F:peptidoglycan binding"/>
    <property type="evidence" value="ECO:0007669"/>
    <property type="project" value="InterPro"/>
</dbReference>
<dbReference type="InterPro" id="IPR036680">
    <property type="entry name" value="SPOR-like_sf"/>
</dbReference>
<feature type="compositionally biased region" description="Basic and acidic residues" evidence="1">
    <location>
        <begin position="275"/>
        <end position="284"/>
    </location>
</feature>
<evidence type="ECO:0000313" key="4">
    <source>
        <dbReference type="Proteomes" id="UP000044071"/>
    </source>
</evidence>
<reference evidence="3 4" key="1">
    <citation type="submission" date="2014-06" db="EMBL/GenBank/DDBJ databases">
        <authorList>
            <person name="Urmite Genomes Urmite Genomes"/>
        </authorList>
    </citation>
    <scope>NUCLEOTIDE SEQUENCE [LARGE SCALE GENOMIC DNA]</scope>
</reference>